<protein>
    <submittedName>
        <fullName evidence="1">2'-5' RNA ligase</fullName>
    </submittedName>
</protein>
<reference evidence="1 2" key="1">
    <citation type="submission" date="2018-05" db="EMBL/GenBank/DDBJ databases">
        <title>Genomic Encyclopedia of Type Strains, Phase IV (KMG-IV): sequencing the most valuable type-strain genomes for metagenomic binning, comparative biology and taxonomic classification.</title>
        <authorList>
            <person name="Goeker M."/>
        </authorList>
    </citation>
    <scope>NUCLEOTIDE SEQUENCE [LARGE SCALE GENOMIC DNA]</scope>
    <source>
        <strain evidence="1 2">DSM 18773</strain>
    </source>
</reference>
<dbReference type="RefSeq" id="WP_170119327.1">
    <property type="nucleotide sequence ID" value="NZ_QGGL01000005.1"/>
</dbReference>
<name>A0A316DA57_9BACL</name>
<dbReference type="GO" id="GO:0016874">
    <property type="term" value="F:ligase activity"/>
    <property type="evidence" value="ECO:0007669"/>
    <property type="project" value="UniProtKB-KW"/>
</dbReference>
<dbReference type="Proteomes" id="UP000245634">
    <property type="component" value="Unassembled WGS sequence"/>
</dbReference>
<organism evidence="1 2">
    <name type="scientific">Tumebacillus permanentifrigoris</name>
    <dbReference type="NCBI Taxonomy" id="378543"/>
    <lineage>
        <taxon>Bacteria</taxon>
        <taxon>Bacillati</taxon>
        <taxon>Bacillota</taxon>
        <taxon>Bacilli</taxon>
        <taxon>Bacillales</taxon>
        <taxon>Alicyclobacillaceae</taxon>
        <taxon>Tumebacillus</taxon>
    </lineage>
</organism>
<dbReference type="EMBL" id="QGGL01000005">
    <property type="protein sequence ID" value="PWK14375.1"/>
    <property type="molecule type" value="Genomic_DNA"/>
</dbReference>
<dbReference type="InterPro" id="IPR050580">
    <property type="entry name" value="2H_phosphoesterase_YjcG-like"/>
</dbReference>
<evidence type="ECO:0000313" key="2">
    <source>
        <dbReference type="Proteomes" id="UP000245634"/>
    </source>
</evidence>
<accession>A0A316DA57</accession>
<dbReference type="Pfam" id="PF13563">
    <property type="entry name" value="2_5_RNA_ligase2"/>
    <property type="match status" value="1"/>
</dbReference>
<proteinExistence type="predicted"/>
<dbReference type="PANTHER" id="PTHR40037">
    <property type="entry name" value="PHOSPHOESTERASE YJCG-RELATED"/>
    <property type="match status" value="1"/>
</dbReference>
<evidence type="ECO:0000313" key="1">
    <source>
        <dbReference type="EMBL" id="PWK14375.1"/>
    </source>
</evidence>
<keyword evidence="1" id="KW-0436">Ligase</keyword>
<dbReference type="PANTHER" id="PTHR40037:SF1">
    <property type="entry name" value="PHOSPHOESTERASE SAOUHSC_00951-RELATED"/>
    <property type="match status" value="1"/>
</dbReference>
<keyword evidence="2" id="KW-1185">Reference proteome</keyword>
<dbReference type="Gene3D" id="3.90.1140.10">
    <property type="entry name" value="Cyclic phosphodiesterase"/>
    <property type="match status" value="1"/>
</dbReference>
<comment type="caution">
    <text evidence="1">The sequence shown here is derived from an EMBL/GenBank/DDBJ whole genome shotgun (WGS) entry which is preliminary data.</text>
</comment>
<sequence length="168" mass="19193">MKKRAIHIFPRFTNAEEIDLLRQKFDPLAGLIPFHLTLVYPFESTMTAEELQAHCMEALRGCQPFPLTLQGITGTPEWYLFLNVKQGNDGIIDLHDRLYSGPLRRFLYRKVTYIPHLTVGRLHNAEAFEAALDATQAFEHTFTCQVEEITVEVIEADESSTVEGTVRL</sequence>
<dbReference type="AlphaFoldDB" id="A0A316DA57"/>
<dbReference type="SUPFAM" id="SSF55144">
    <property type="entry name" value="LigT-like"/>
    <property type="match status" value="1"/>
</dbReference>
<gene>
    <name evidence="1" type="ORF">C7459_105132</name>
</gene>
<dbReference type="InterPro" id="IPR009097">
    <property type="entry name" value="Cyclic_Pdiesterase"/>
</dbReference>